<keyword evidence="5" id="KW-0863">Zinc-finger</keyword>
<keyword evidence="3" id="KW-0479">Metal-binding</keyword>
<evidence type="ECO:0000256" key="6">
    <source>
        <dbReference type="ARBA" id="ARBA00022786"/>
    </source>
</evidence>
<dbReference type="CDD" id="cd20339">
    <property type="entry name" value="BRcat_RBR_RNF216"/>
    <property type="match status" value="1"/>
</dbReference>
<dbReference type="InterPro" id="IPR044066">
    <property type="entry name" value="TRIAD_supradom"/>
</dbReference>
<dbReference type="SUPFAM" id="SSF57850">
    <property type="entry name" value="RING/U-box"/>
    <property type="match status" value="2"/>
</dbReference>
<evidence type="ECO:0000313" key="11">
    <source>
        <dbReference type="Proteomes" id="UP000186601"/>
    </source>
</evidence>
<evidence type="ECO:0000256" key="4">
    <source>
        <dbReference type="ARBA" id="ARBA00022737"/>
    </source>
</evidence>
<dbReference type="CDD" id="cd16630">
    <property type="entry name" value="RING-HC_RBR_RNF216"/>
    <property type="match status" value="1"/>
</dbReference>
<reference evidence="10 11" key="1">
    <citation type="submission" date="2018-02" db="EMBL/GenBank/DDBJ databases">
        <title>Genome sequence of the basidiomycete white-rot fungus Phlebia centrifuga.</title>
        <authorList>
            <person name="Granchi Z."/>
            <person name="Peng M."/>
            <person name="de Vries R.P."/>
            <person name="Hilden K."/>
            <person name="Makela M.R."/>
            <person name="Grigoriev I."/>
            <person name="Riley R."/>
        </authorList>
    </citation>
    <scope>NUCLEOTIDE SEQUENCE [LARGE SCALE GENOMIC DNA]</scope>
    <source>
        <strain evidence="10 11">FBCC195</strain>
    </source>
</reference>
<evidence type="ECO:0000256" key="3">
    <source>
        <dbReference type="ARBA" id="ARBA00022723"/>
    </source>
</evidence>
<keyword evidence="2" id="KW-0808">Transferase</keyword>
<dbReference type="InterPro" id="IPR051628">
    <property type="entry name" value="LUBAC_E3_Ligases"/>
</dbReference>
<evidence type="ECO:0000313" key="10">
    <source>
        <dbReference type="EMBL" id="PSR70435.1"/>
    </source>
</evidence>
<evidence type="ECO:0000256" key="8">
    <source>
        <dbReference type="SAM" id="MobiDB-lite"/>
    </source>
</evidence>
<dbReference type="PANTHER" id="PTHR22770:SF47">
    <property type="entry name" value="E3 UBIQUITIN-PROTEIN LIGASE RNF216"/>
    <property type="match status" value="1"/>
</dbReference>
<dbReference type="Gene3D" id="3.30.40.10">
    <property type="entry name" value="Zinc/RING finger domain, C3HC4 (zinc finger)"/>
    <property type="match status" value="1"/>
</dbReference>
<evidence type="ECO:0000256" key="1">
    <source>
        <dbReference type="ARBA" id="ARBA00004906"/>
    </source>
</evidence>
<feature type="region of interest" description="Disordered" evidence="8">
    <location>
        <begin position="194"/>
        <end position="223"/>
    </location>
</feature>
<dbReference type="Proteomes" id="UP000186601">
    <property type="component" value="Unassembled WGS sequence"/>
</dbReference>
<dbReference type="EMBL" id="MLYV02001351">
    <property type="protein sequence ID" value="PSR70435.1"/>
    <property type="molecule type" value="Genomic_DNA"/>
</dbReference>
<evidence type="ECO:0000256" key="5">
    <source>
        <dbReference type="ARBA" id="ARBA00022771"/>
    </source>
</evidence>
<organism evidence="10 11">
    <name type="scientific">Hermanssonia centrifuga</name>
    <dbReference type="NCBI Taxonomy" id="98765"/>
    <lineage>
        <taxon>Eukaryota</taxon>
        <taxon>Fungi</taxon>
        <taxon>Dikarya</taxon>
        <taxon>Basidiomycota</taxon>
        <taxon>Agaricomycotina</taxon>
        <taxon>Agaricomycetes</taxon>
        <taxon>Polyporales</taxon>
        <taxon>Meruliaceae</taxon>
        <taxon>Hermanssonia</taxon>
    </lineage>
</organism>
<evidence type="ECO:0000256" key="2">
    <source>
        <dbReference type="ARBA" id="ARBA00022679"/>
    </source>
</evidence>
<evidence type="ECO:0000256" key="7">
    <source>
        <dbReference type="ARBA" id="ARBA00022833"/>
    </source>
</evidence>
<feature type="region of interest" description="Disordered" evidence="8">
    <location>
        <begin position="114"/>
        <end position="136"/>
    </location>
</feature>
<dbReference type="InterPro" id="IPR047545">
    <property type="entry name" value="BRcat_RBR_RNF216"/>
</dbReference>
<gene>
    <name evidence="10" type="ORF">PHLCEN_2v13686</name>
</gene>
<dbReference type="Pfam" id="PF26191">
    <property type="entry name" value="RING-HC_RBR_RNF216"/>
    <property type="match status" value="1"/>
</dbReference>
<protein>
    <recommendedName>
        <fullName evidence="9">RING-type domain-containing protein</fullName>
    </recommendedName>
</protein>
<keyword evidence="4" id="KW-0677">Repeat</keyword>
<dbReference type="PROSITE" id="PS51873">
    <property type="entry name" value="TRIAD"/>
    <property type="match status" value="1"/>
</dbReference>
<dbReference type="GO" id="GO:0008270">
    <property type="term" value="F:zinc ion binding"/>
    <property type="evidence" value="ECO:0007669"/>
    <property type="project" value="UniProtKB-KW"/>
</dbReference>
<feature type="compositionally biased region" description="Basic and acidic residues" evidence="8">
    <location>
        <begin position="121"/>
        <end position="136"/>
    </location>
</feature>
<comment type="pathway">
    <text evidence="1">Protein modification; protein ubiquitination.</text>
</comment>
<dbReference type="InterPro" id="IPR047544">
    <property type="entry name" value="RING-HC_RBR_RNF216"/>
</dbReference>
<evidence type="ECO:0000259" key="9">
    <source>
        <dbReference type="PROSITE" id="PS51873"/>
    </source>
</evidence>
<dbReference type="PANTHER" id="PTHR22770">
    <property type="entry name" value="UBIQUITIN CONJUGATING ENZYME 7 INTERACTING PROTEIN-RELATED"/>
    <property type="match status" value="1"/>
</dbReference>
<dbReference type="AlphaFoldDB" id="A0A2R6NDL0"/>
<feature type="domain" description="RING-type" evidence="9">
    <location>
        <begin position="350"/>
        <end position="614"/>
    </location>
</feature>
<dbReference type="InterPro" id="IPR013083">
    <property type="entry name" value="Znf_RING/FYVE/PHD"/>
</dbReference>
<accession>A0A2R6NDL0</accession>
<keyword evidence="7" id="KW-0862">Zinc</keyword>
<keyword evidence="6" id="KW-0833">Ubl conjugation pathway</keyword>
<proteinExistence type="predicted"/>
<keyword evidence="11" id="KW-1185">Reference proteome</keyword>
<dbReference type="STRING" id="98765.A0A2R6NDL0"/>
<comment type="caution">
    <text evidence="10">The sequence shown here is derived from an EMBL/GenBank/DDBJ whole genome shotgun (WGS) entry which is preliminary data.</text>
</comment>
<name>A0A2R6NDL0_9APHY</name>
<dbReference type="OrthoDB" id="10009520at2759"/>
<dbReference type="GO" id="GO:0016740">
    <property type="term" value="F:transferase activity"/>
    <property type="evidence" value="ECO:0007669"/>
    <property type="project" value="UniProtKB-KW"/>
</dbReference>
<sequence length="672" mass="75068">MDLDVQILGHRVLERGTGTMPEAQRRAAQIRIRKVPSPEDIIEISDTDSDDEADAQKIPQAGLSRIRGLFNPLHLPLFLPDPDDLPAPRAGPSDAVPSALRRLDHMQLAQETLNIDADDPPPEHEPEEKDRSDLPLSQEERDTLHDSSIAQIIEIIPDVDPAHVADLVGQNIDIHKSKVVEHVLHLLFEDPTYPKMDRSKGKGKRRMEDGQGQGGSPPKKSRIEVDFASKNRGRSGGPWYNELAMEQLGQDFPRIPLPFIRQKFLKECGSLYAPTYLALDIENKSAYPAFRPKATATRSNGKGKGRATSREDAEYEMERAWLLRKIHGMPKQQDDAAVARQLAEQDVEESGIECGCCFSEYPFDKMIQCPEAHLFCIDCMSTYAETLLGSHDANIVCMDQSGCKLPFPESELHRFLSEKLLALYDRVKQRKEIEAAGLENLEECPFCDYKVVIDNEAEKLFRCEKEDCGAVTCRGCKKPDHLPKSCKEVEDDKKLDGRHAVEEAMTFVKEAGVAAAAKRAMDDYKREHPEADDKDLQVDLPRAAAGPARNTIVAAHPLQIQHMQPIPLPGLNHHHMPHYQLAHQYFDPGLLGLPIGVAPGHAVQHHIAPNGAYDVNIDFQPRQMPQIPHQWAMVPQLIPAPAPLVPQPPAGVPLAVPRRVSTRRTAATQRRR</sequence>